<name>A0ABW2N959_9ACTN</name>
<dbReference type="Pfam" id="PF04250">
    <property type="entry name" value="DUF429"/>
    <property type="match status" value="1"/>
</dbReference>
<accession>A0ABW2N959</accession>
<organism evidence="1 2">
    <name type="scientific">Nocardioides astragali</name>
    <dbReference type="NCBI Taxonomy" id="1776736"/>
    <lineage>
        <taxon>Bacteria</taxon>
        <taxon>Bacillati</taxon>
        <taxon>Actinomycetota</taxon>
        <taxon>Actinomycetes</taxon>
        <taxon>Propionibacteriales</taxon>
        <taxon>Nocardioidaceae</taxon>
        <taxon>Nocardioides</taxon>
    </lineage>
</organism>
<gene>
    <name evidence="1" type="ORF">ACFQO6_19580</name>
</gene>
<sequence>MSSTCFVHRAAEIAPLISVNRESRWAVDVPFGWPDLFVALMRDRHDGPLPAEAVPAAAAGWENWRTRQIAQRLTDRFLTDDPRIKTRPLPASFQMLGATAAMWVLVEAQLVSLGVQIDRAGLQGTVCETYPSAALSAWGFGRAKQTWPQLQTNFPFLTADDHLYSQFVSDDVCDALVCALVARARDLELTIGPPEDELAAGRRVGWIHVSCEPSSALAAIV</sequence>
<reference evidence="2" key="1">
    <citation type="journal article" date="2019" name="Int. J. Syst. Evol. Microbiol.">
        <title>The Global Catalogue of Microorganisms (GCM) 10K type strain sequencing project: providing services to taxonomists for standard genome sequencing and annotation.</title>
        <authorList>
            <consortium name="The Broad Institute Genomics Platform"/>
            <consortium name="The Broad Institute Genome Sequencing Center for Infectious Disease"/>
            <person name="Wu L."/>
            <person name="Ma J."/>
        </authorList>
    </citation>
    <scope>NUCLEOTIDE SEQUENCE [LARGE SCALE GENOMIC DNA]</scope>
    <source>
        <strain evidence="2">FCH27</strain>
    </source>
</reference>
<dbReference type="RefSeq" id="WP_255889094.1">
    <property type="nucleotide sequence ID" value="NZ_JAFMZM010000001.1"/>
</dbReference>
<keyword evidence="2" id="KW-1185">Reference proteome</keyword>
<protein>
    <submittedName>
        <fullName evidence="1">DUF429 domain-containing protein</fullName>
    </submittedName>
</protein>
<dbReference type="InterPro" id="IPR007362">
    <property type="entry name" value="DUF429"/>
</dbReference>
<evidence type="ECO:0000313" key="1">
    <source>
        <dbReference type="EMBL" id="MFC7362480.1"/>
    </source>
</evidence>
<dbReference type="Proteomes" id="UP001596524">
    <property type="component" value="Unassembled WGS sequence"/>
</dbReference>
<dbReference type="EMBL" id="JBHTCH010000025">
    <property type="protein sequence ID" value="MFC7362480.1"/>
    <property type="molecule type" value="Genomic_DNA"/>
</dbReference>
<evidence type="ECO:0000313" key="2">
    <source>
        <dbReference type="Proteomes" id="UP001596524"/>
    </source>
</evidence>
<comment type="caution">
    <text evidence="1">The sequence shown here is derived from an EMBL/GenBank/DDBJ whole genome shotgun (WGS) entry which is preliminary data.</text>
</comment>
<proteinExistence type="predicted"/>